<evidence type="ECO:0000256" key="3">
    <source>
        <dbReference type="ARBA" id="ARBA00022989"/>
    </source>
</evidence>
<dbReference type="InterPro" id="IPR004031">
    <property type="entry name" value="PMP22/EMP/MP20/Claudin"/>
</dbReference>
<evidence type="ECO:0000256" key="1">
    <source>
        <dbReference type="ARBA" id="ARBA00004141"/>
    </source>
</evidence>
<sequence>MFRKNPSMHNAAACCTIVCYFLLIFSWSTGISAGFTKRVPLTLATSVLNMLTAVFLALMIAIFHRKIISVNQDTKCGGSNQLLQIICQNRVVKYGYSLGMCWLGFLFTFLNSICWYHISACDKEINH</sequence>
<name>A0A3M7Q5S3_BRAPC</name>
<protein>
    <submittedName>
        <fullName evidence="6">Uncharacterized protein</fullName>
    </submittedName>
</protein>
<accession>A0A3M7Q5S3</accession>
<dbReference type="GO" id="GO:0016020">
    <property type="term" value="C:membrane"/>
    <property type="evidence" value="ECO:0007669"/>
    <property type="project" value="UniProtKB-SubCell"/>
</dbReference>
<gene>
    <name evidence="6" type="ORF">BpHYR1_050154</name>
</gene>
<comment type="subcellular location">
    <subcellularLocation>
        <location evidence="1">Membrane</location>
        <topology evidence="1">Multi-pass membrane protein</topology>
    </subcellularLocation>
</comment>
<organism evidence="6 7">
    <name type="scientific">Brachionus plicatilis</name>
    <name type="common">Marine rotifer</name>
    <name type="synonym">Brachionus muelleri</name>
    <dbReference type="NCBI Taxonomy" id="10195"/>
    <lineage>
        <taxon>Eukaryota</taxon>
        <taxon>Metazoa</taxon>
        <taxon>Spiralia</taxon>
        <taxon>Gnathifera</taxon>
        <taxon>Rotifera</taxon>
        <taxon>Eurotatoria</taxon>
        <taxon>Monogononta</taxon>
        <taxon>Pseudotrocha</taxon>
        <taxon>Ploima</taxon>
        <taxon>Brachionidae</taxon>
        <taxon>Brachionus</taxon>
    </lineage>
</organism>
<keyword evidence="4 5" id="KW-0472">Membrane</keyword>
<evidence type="ECO:0000256" key="4">
    <source>
        <dbReference type="ARBA" id="ARBA00023136"/>
    </source>
</evidence>
<dbReference type="EMBL" id="REGN01007428">
    <property type="protein sequence ID" value="RNA06351.1"/>
    <property type="molecule type" value="Genomic_DNA"/>
</dbReference>
<dbReference type="Proteomes" id="UP000276133">
    <property type="component" value="Unassembled WGS sequence"/>
</dbReference>
<evidence type="ECO:0000313" key="6">
    <source>
        <dbReference type="EMBL" id="RNA06351.1"/>
    </source>
</evidence>
<proteinExistence type="predicted"/>
<comment type="caution">
    <text evidence="6">The sequence shown here is derived from an EMBL/GenBank/DDBJ whole genome shotgun (WGS) entry which is preliminary data.</text>
</comment>
<evidence type="ECO:0000313" key="7">
    <source>
        <dbReference type="Proteomes" id="UP000276133"/>
    </source>
</evidence>
<evidence type="ECO:0000256" key="5">
    <source>
        <dbReference type="SAM" id="Phobius"/>
    </source>
</evidence>
<dbReference type="Pfam" id="PF13903">
    <property type="entry name" value="Claudin_2"/>
    <property type="match status" value="1"/>
</dbReference>
<dbReference type="Gene3D" id="1.20.140.150">
    <property type="match status" value="1"/>
</dbReference>
<keyword evidence="7" id="KW-1185">Reference proteome</keyword>
<dbReference type="AlphaFoldDB" id="A0A3M7Q5S3"/>
<feature type="transmembrane region" description="Helical" evidence="5">
    <location>
        <begin position="94"/>
        <end position="118"/>
    </location>
</feature>
<keyword evidence="2 5" id="KW-0812">Transmembrane</keyword>
<keyword evidence="3 5" id="KW-1133">Transmembrane helix</keyword>
<dbReference type="OrthoDB" id="10593851at2759"/>
<evidence type="ECO:0000256" key="2">
    <source>
        <dbReference type="ARBA" id="ARBA00022692"/>
    </source>
</evidence>
<reference evidence="6 7" key="1">
    <citation type="journal article" date="2018" name="Sci. Rep.">
        <title>Genomic signatures of local adaptation to the degree of environmental predictability in rotifers.</title>
        <authorList>
            <person name="Franch-Gras L."/>
            <person name="Hahn C."/>
            <person name="Garcia-Roger E.M."/>
            <person name="Carmona M.J."/>
            <person name="Serra M."/>
            <person name="Gomez A."/>
        </authorList>
    </citation>
    <scope>NUCLEOTIDE SEQUENCE [LARGE SCALE GENOMIC DNA]</scope>
    <source>
        <strain evidence="6">HYR1</strain>
    </source>
</reference>
<feature type="transmembrane region" description="Helical" evidence="5">
    <location>
        <begin position="43"/>
        <end position="63"/>
    </location>
</feature>